<protein>
    <recommendedName>
        <fullName evidence="3">LCCL domain-containing protein</fullName>
    </recommendedName>
</protein>
<evidence type="ECO:0000313" key="4">
    <source>
        <dbReference type="EMBL" id="KAK2073699.1"/>
    </source>
</evidence>
<dbReference type="PANTHER" id="PTHR31331">
    <property type="entry name" value="LCCL DOMAIN PROTEIN (AFU_ORTHOLOGUE AFUA_5G08630)"/>
    <property type="match status" value="1"/>
</dbReference>
<dbReference type="PANTHER" id="PTHR31331:SF8">
    <property type="entry name" value="LCCL DOMAIN PROTEIN (AFU_ORTHOLOGUE AFUA_5G02970)"/>
    <property type="match status" value="1"/>
</dbReference>
<dbReference type="SMART" id="SM00603">
    <property type="entry name" value="LCCL"/>
    <property type="match status" value="1"/>
</dbReference>
<dbReference type="Gene3D" id="2.170.130.20">
    <property type="entry name" value="LCCL-like domain"/>
    <property type="match status" value="1"/>
</dbReference>
<feature type="transmembrane region" description="Helical" evidence="2">
    <location>
        <begin position="386"/>
        <end position="402"/>
    </location>
</feature>
<dbReference type="Pfam" id="PF03815">
    <property type="entry name" value="LCCL"/>
    <property type="match status" value="1"/>
</dbReference>
<feature type="region of interest" description="Disordered" evidence="1">
    <location>
        <begin position="635"/>
        <end position="655"/>
    </location>
</feature>
<comment type="caution">
    <text evidence="4">The sequence shown here is derived from an EMBL/GenBank/DDBJ whole genome shotgun (WGS) entry which is preliminary data.</text>
</comment>
<feature type="domain" description="LCCL" evidence="3">
    <location>
        <begin position="218"/>
        <end position="273"/>
    </location>
</feature>
<feature type="transmembrane region" description="Helical" evidence="2">
    <location>
        <begin position="110"/>
        <end position="128"/>
    </location>
</feature>
<dbReference type="Proteomes" id="UP001217918">
    <property type="component" value="Unassembled WGS sequence"/>
</dbReference>
<feature type="compositionally biased region" description="Acidic residues" evidence="1">
    <location>
        <begin position="1"/>
        <end position="12"/>
    </location>
</feature>
<evidence type="ECO:0000256" key="2">
    <source>
        <dbReference type="SAM" id="Phobius"/>
    </source>
</evidence>
<feature type="transmembrane region" description="Helical" evidence="2">
    <location>
        <begin position="423"/>
        <end position="443"/>
    </location>
</feature>
<organism evidence="4 5">
    <name type="scientific">Phyllachora maydis</name>
    <dbReference type="NCBI Taxonomy" id="1825666"/>
    <lineage>
        <taxon>Eukaryota</taxon>
        <taxon>Fungi</taxon>
        <taxon>Dikarya</taxon>
        <taxon>Ascomycota</taxon>
        <taxon>Pezizomycotina</taxon>
        <taxon>Sordariomycetes</taxon>
        <taxon>Sordariomycetidae</taxon>
        <taxon>Phyllachorales</taxon>
        <taxon>Phyllachoraceae</taxon>
        <taxon>Phyllachora</taxon>
    </lineage>
</organism>
<feature type="transmembrane region" description="Helical" evidence="2">
    <location>
        <begin position="455"/>
        <end position="476"/>
    </location>
</feature>
<keyword evidence="2" id="KW-0472">Membrane</keyword>
<gene>
    <name evidence="4" type="ORF">P8C59_007957</name>
</gene>
<dbReference type="AlphaFoldDB" id="A0AAD9I9H7"/>
<feature type="transmembrane region" description="Helical" evidence="2">
    <location>
        <begin position="347"/>
        <end position="366"/>
    </location>
</feature>
<sequence length="655" mass="71201">MAEQLSADEDSERADRLSFHAQHSDASLAAGEDDGNDDTPSPRPGRRRWAAPWTITTTPFSAGRVVRKAWQWTQGPASPRPYTMEPLWPAVQRAPLWVLDRYLTKKQHRMWLALAYLAVWVGTFALVLRAGRAVAEMEGWGTPISIACGNTYWVAGNGCGLDGDGCRPFDGSGFAFRCPASCAGYQVLNYRAVGAQEVIYQPLVVGGPPAGPGDADDADASGDAIYRGDSFICGAAVHAGIVTNSEGGCGVVRLVGTRANFTASTHHAISSLAFDSYFPLSFTFDRGHACSSRDMRWPVLAVSVTFSTVLSLFTSSPAYFFFSVFAMVFWTVGLATDPPGITSLPGLFSDEVGKFLPAMFAAWLMYDKMGVRRVLTGLTAQVEKTVLWLGACWIGALTNYTLDFIPIQRLTGHDLEQQPGAKAALALIVSLLLVIASTQVLYLREEGRLRSQLKLYALFVAAIILCLVLPDLRLRIHHYILALLLLPGTSIQTRPSLLYQGILVGLFINGIARWGWDPFLQTAAALQGDAQVGSALPSILAPTIAVGTGLANITFTWQPSPGPEYDGISILVNDVERFRSYFDDTSDNPSSFSWTRTVGVYEKEYFRFGWMSGSASLDYTKAGIWTSDHEWTDMAPGPSRVKTRGGGGDLGVELR</sequence>
<accession>A0AAD9I9H7</accession>
<dbReference type="SUPFAM" id="SSF69848">
    <property type="entry name" value="LCCL domain"/>
    <property type="match status" value="1"/>
</dbReference>
<feature type="compositionally biased region" description="Gly residues" evidence="1">
    <location>
        <begin position="644"/>
        <end position="655"/>
    </location>
</feature>
<feature type="transmembrane region" description="Helical" evidence="2">
    <location>
        <begin position="497"/>
        <end position="516"/>
    </location>
</feature>
<feature type="transmembrane region" description="Helical" evidence="2">
    <location>
        <begin position="319"/>
        <end position="335"/>
    </location>
</feature>
<dbReference type="InterPro" id="IPR036609">
    <property type="entry name" value="LCCL_sf"/>
</dbReference>
<keyword evidence="2" id="KW-0812">Transmembrane</keyword>
<dbReference type="EMBL" id="JAQQPM010000007">
    <property type="protein sequence ID" value="KAK2073699.1"/>
    <property type="molecule type" value="Genomic_DNA"/>
</dbReference>
<reference evidence="4" key="1">
    <citation type="journal article" date="2023" name="Mol. Plant Microbe Interact.">
        <title>Elucidating the Obligate Nature and Biological Capacity of an Invasive Fungal Corn Pathogen.</title>
        <authorList>
            <person name="MacCready J.S."/>
            <person name="Roggenkamp E.M."/>
            <person name="Gdanetz K."/>
            <person name="Chilvers M.I."/>
        </authorList>
    </citation>
    <scope>NUCLEOTIDE SEQUENCE</scope>
    <source>
        <strain evidence="4">PM02</strain>
    </source>
</reference>
<dbReference type="PROSITE" id="PS50820">
    <property type="entry name" value="LCCL"/>
    <property type="match status" value="1"/>
</dbReference>
<name>A0AAD9I9H7_9PEZI</name>
<dbReference type="InterPro" id="IPR004043">
    <property type="entry name" value="LCCL"/>
</dbReference>
<dbReference type="InterPro" id="IPR051957">
    <property type="entry name" value="CRISP-LCCL_domain"/>
</dbReference>
<keyword evidence="5" id="KW-1185">Reference proteome</keyword>
<keyword evidence="2" id="KW-1133">Transmembrane helix</keyword>
<proteinExistence type="predicted"/>
<evidence type="ECO:0000313" key="5">
    <source>
        <dbReference type="Proteomes" id="UP001217918"/>
    </source>
</evidence>
<feature type="region of interest" description="Disordered" evidence="1">
    <location>
        <begin position="1"/>
        <end position="50"/>
    </location>
</feature>
<evidence type="ECO:0000259" key="3">
    <source>
        <dbReference type="PROSITE" id="PS50820"/>
    </source>
</evidence>
<evidence type="ECO:0000256" key="1">
    <source>
        <dbReference type="SAM" id="MobiDB-lite"/>
    </source>
</evidence>